<feature type="region of interest" description="Disordered" evidence="1">
    <location>
        <begin position="62"/>
        <end position="92"/>
    </location>
</feature>
<dbReference type="PANTHER" id="PTHR13743:SF157">
    <property type="entry name" value="BEACH DOMAIN-CONTAINING PROTEIN C2"/>
    <property type="match status" value="1"/>
</dbReference>
<feature type="compositionally biased region" description="Polar residues" evidence="1">
    <location>
        <begin position="77"/>
        <end position="89"/>
    </location>
</feature>
<sequence>MEEDEVNGHVDIYLEDLELDTQGDVPIDGQGVGTNRNRSDEMVDSSVTQVVGEDHFEQVSLNDQEKDNGGLHIHEVSGTSGDNMKSPSSAVEVLSDLSHRTIVDGLDSSQNSEFRQETASSSAGDMRNSSASTGLDVYAESGYSPFESPQKFRPKPVMPSVSPELLHLIDSAIMGRPEGLDKLKNIVSGVETFGDEEDNDTMAFLIVDSLLATMGGVESFEDDEDNNPPSVMLNSRAAIIAGELIPWLLCVGDTIGLMSPRTRMVRGLLAILRSCTRNRAMCSAAGLLGVLLRTAERIFTQSVDSAEKLEWDGTPLCYCIQYLAGHSLSVIDLHRWFEVITRTLTTIWAPRLMLALEKAVSGKEARGPASTFEFDGESSGLLGPGESRWPFSNGYAFATWIYVESFADTVNTATAAAAIAAAAAATAGKSSPMSAAAAASALAGEGTAHMPRLFSFLTADNQGLEAYFHAQFLVVECGTGKGKKASLHFTHAFKPQCWYFIGLEHTCKQGLLGKAESELRLYIDGSLYEARTFEFPRISKPLAFCCIGTNPPPTMAGLQRRRRQCPLFAEMGPVYIFKEPIGPQKMARLASRGGDVLPSFGSGVGLPWLATSEYVQSMAEESLLLDAELAGSLHLLYHPRLLHGRYCPDASPTGATGTLRRPAEVLGHVHVASRMRPVEALWALAYGGPMSLLPLTVTNVKKDSLEPEVGNLTLSLATCALAAPVFRIIAMAMQHPGNSEEICRARGPELLSRILNYLLQSLSSADARNRNDVRDEELVAAIVFLCQAQKHNHALKVQLFGTLLLDLKIWSLCNYGLQKKLLSSLADMVFTESSVMRDANAIQMLLDGCRRCYWTIREKDSVNTFSLNEDTRPIGEVNALIDELLVIIELLMVAARPSLAVDDMRCLLCFMVDCPQSNQVARVLHLIYRLVVQPNASRAQTFGEAFISCGGIETLLVLLQREAKSGDQDAFDFCLASDDKDLSVSVTEMAHDNGELESSGENNAESVEETKVASQGDGQEAEPLRSESKMDYQLLDISGDFGDTGLAIERTASENLLVKNVGGINLPISADNARNNAYNFDRSDGIVVGIIKLLGTLVTSGYLKFNSSAASPDTTSSAGLPDSGGSMFDDKVSLLLFALQKAFQAAPRRLMTSNVYTALLAASINATSTDDGLNLYDSGHRFEHLQLLLVLLRSLPYASTALQSRVLQVRNINKLIVISLGIDERARPLSQPENRTCLTKMEEWPEWLLEVLISNYERGAVKGSNSSSLGDVEDLIHNFLIIMLEHSMRQKDGWKINGVAITSLAQDIEATIHCAEWLSMVGGSSTGEQRVRREESLPIFKRRLLGSLLEFSARELQVQIHHERCHCTRPPPGQKKQTIEREGTRTIDLSQLSTIPNKDSKCSFNNGLGEIALMHQSFGILLGDKTTEVIAAAAAGVAAECFSPANAKVEAENAAQLSVALVENAIVILMLVEDHLRLQSKLFSALQTCSSTMSSAACANPQNSLSTAAGDMKKVSGDCKLLSSDTGGLPLDVSACVFVTHW</sequence>
<reference evidence="3" key="1">
    <citation type="submission" date="2022-04" db="EMBL/GenBank/DDBJ databases">
        <title>Carnegiea gigantea Genome sequencing and assembly v2.</title>
        <authorList>
            <person name="Copetti D."/>
            <person name="Sanderson M.J."/>
            <person name="Burquez A."/>
            <person name="Wojciechowski M.F."/>
        </authorList>
    </citation>
    <scope>NUCLEOTIDE SEQUENCE</scope>
    <source>
        <strain evidence="3">SGP5-SGP5p</strain>
        <tissue evidence="3">Aerial part</tissue>
    </source>
</reference>
<dbReference type="PANTHER" id="PTHR13743">
    <property type="entry name" value="BEIGE/BEACH-RELATED"/>
    <property type="match status" value="1"/>
</dbReference>
<dbReference type="Proteomes" id="UP001153076">
    <property type="component" value="Unassembled WGS sequence"/>
</dbReference>
<feature type="region of interest" description="Disordered" evidence="1">
    <location>
        <begin position="991"/>
        <end position="1027"/>
    </location>
</feature>
<dbReference type="InterPro" id="IPR050865">
    <property type="entry name" value="BEACH_Domain"/>
</dbReference>
<evidence type="ECO:0000313" key="3">
    <source>
        <dbReference type="EMBL" id="KAJ8450156.1"/>
    </source>
</evidence>
<feature type="compositionally biased region" description="Basic and acidic residues" evidence="1">
    <location>
        <begin position="62"/>
        <end position="75"/>
    </location>
</feature>
<feature type="compositionally biased region" description="Polar residues" evidence="1">
    <location>
        <begin position="107"/>
        <end position="131"/>
    </location>
</feature>
<name>A0A9Q1KWK8_9CARY</name>
<comment type="caution">
    <text evidence="3">The sequence shown here is derived from an EMBL/GenBank/DDBJ whole genome shotgun (WGS) entry which is preliminary data.</text>
</comment>
<feature type="region of interest" description="Disordered" evidence="1">
    <location>
        <begin position="21"/>
        <end position="43"/>
    </location>
</feature>
<evidence type="ECO:0000313" key="4">
    <source>
        <dbReference type="Proteomes" id="UP001153076"/>
    </source>
</evidence>
<keyword evidence="4" id="KW-1185">Reference proteome</keyword>
<dbReference type="EMBL" id="JAKOGI010000017">
    <property type="protein sequence ID" value="KAJ8450156.1"/>
    <property type="molecule type" value="Genomic_DNA"/>
</dbReference>
<evidence type="ECO:0000259" key="2">
    <source>
        <dbReference type="Pfam" id="PF15787"/>
    </source>
</evidence>
<feature type="domain" description="DUF4704" evidence="2">
    <location>
        <begin position="659"/>
        <end position="964"/>
    </location>
</feature>
<dbReference type="OrthoDB" id="26681at2759"/>
<dbReference type="InterPro" id="IPR031570">
    <property type="entry name" value="NBEA/BDCP_DUF4704"/>
</dbReference>
<dbReference type="Pfam" id="PF15787">
    <property type="entry name" value="DUF4704"/>
    <property type="match status" value="1"/>
</dbReference>
<proteinExistence type="predicted"/>
<dbReference type="InterPro" id="IPR013320">
    <property type="entry name" value="ConA-like_dom_sf"/>
</dbReference>
<evidence type="ECO:0000256" key="1">
    <source>
        <dbReference type="SAM" id="MobiDB-lite"/>
    </source>
</evidence>
<dbReference type="SUPFAM" id="SSF49899">
    <property type="entry name" value="Concanavalin A-like lectins/glucanases"/>
    <property type="match status" value="1"/>
</dbReference>
<organism evidence="3 4">
    <name type="scientific">Carnegiea gigantea</name>
    <dbReference type="NCBI Taxonomy" id="171969"/>
    <lineage>
        <taxon>Eukaryota</taxon>
        <taxon>Viridiplantae</taxon>
        <taxon>Streptophyta</taxon>
        <taxon>Embryophyta</taxon>
        <taxon>Tracheophyta</taxon>
        <taxon>Spermatophyta</taxon>
        <taxon>Magnoliopsida</taxon>
        <taxon>eudicotyledons</taxon>
        <taxon>Gunneridae</taxon>
        <taxon>Pentapetalae</taxon>
        <taxon>Caryophyllales</taxon>
        <taxon>Cactineae</taxon>
        <taxon>Cactaceae</taxon>
        <taxon>Cactoideae</taxon>
        <taxon>Echinocereeae</taxon>
        <taxon>Carnegiea</taxon>
    </lineage>
</organism>
<protein>
    <recommendedName>
        <fullName evidence="2">DUF4704 domain-containing protein</fullName>
    </recommendedName>
</protein>
<feature type="region of interest" description="Disordered" evidence="1">
    <location>
        <begin position="104"/>
        <end position="131"/>
    </location>
</feature>
<gene>
    <name evidence="3" type="ORF">Cgig2_033350</name>
</gene>
<accession>A0A9Q1KWK8</accession>